<reference evidence="1 2" key="1">
    <citation type="journal article" date="2018" name="Int. J. Syst. Evol. Microbiol.">
        <title>Mesosutterella multiformis gen. nov., sp. nov., a member of the family Sutterellaceae and Sutterella megalosphaeroides sp. nov., isolated from human faeces.</title>
        <authorList>
            <person name="Sakamoto M."/>
            <person name="Ikeyama N."/>
            <person name="Kunihiro T."/>
            <person name="Iino T."/>
            <person name="Yuki M."/>
            <person name="Ohkuma M."/>
        </authorList>
    </citation>
    <scope>NUCLEOTIDE SEQUENCE [LARGE SCALE GENOMIC DNA]</scope>
    <source>
        <strain evidence="1 2">4NBBH2</strain>
    </source>
</reference>
<evidence type="ECO:0000313" key="1">
    <source>
        <dbReference type="EMBL" id="GBO93061.1"/>
    </source>
</evidence>
<name>A0A388SC65_9BURK</name>
<dbReference type="InterPro" id="IPR046548">
    <property type="entry name" value="DUF6804"/>
</dbReference>
<evidence type="ECO:0000313" key="2">
    <source>
        <dbReference type="Proteomes" id="UP000266091"/>
    </source>
</evidence>
<dbReference type="OrthoDB" id="8086523at2"/>
<accession>A0A388SC65</accession>
<protein>
    <submittedName>
        <fullName evidence="1">Uncharacterized protein</fullName>
    </submittedName>
</protein>
<dbReference type="Proteomes" id="UP000266091">
    <property type="component" value="Unassembled WGS sequence"/>
</dbReference>
<dbReference type="EMBL" id="BGZJ01000001">
    <property type="protein sequence ID" value="GBO93061.1"/>
    <property type="molecule type" value="Genomic_DNA"/>
</dbReference>
<dbReference type="AlphaFoldDB" id="A0A388SC65"/>
<gene>
    <name evidence="1" type="ORF">MESMUL_04150</name>
</gene>
<keyword evidence="2" id="KW-1185">Reference proteome</keyword>
<proteinExistence type="predicted"/>
<comment type="caution">
    <text evidence="1">The sequence shown here is derived from an EMBL/GenBank/DDBJ whole genome shotgun (WGS) entry which is preliminary data.</text>
</comment>
<dbReference type="RefSeq" id="WP_116269526.1">
    <property type="nucleotide sequence ID" value="NZ_BGZJ01000001.1"/>
</dbReference>
<dbReference type="Pfam" id="PF20619">
    <property type="entry name" value="DUF6804"/>
    <property type="match status" value="1"/>
</dbReference>
<sequence>MPKLVLYAAAAIIAAAALPLPYGIYVFIRIIGTIAFAYLAYESWRQEHELLPWAYGAAAILFNPIIPIHLSKTLWTVIDLAAAAVIFFSTEKFSKEA</sequence>
<organism evidence="1 2">
    <name type="scientific">Mesosutterella multiformis</name>
    <dbReference type="NCBI Taxonomy" id="2259133"/>
    <lineage>
        <taxon>Bacteria</taxon>
        <taxon>Pseudomonadati</taxon>
        <taxon>Pseudomonadota</taxon>
        <taxon>Betaproteobacteria</taxon>
        <taxon>Burkholderiales</taxon>
        <taxon>Sutterellaceae</taxon>
        <taxon>Mesosutterella</taxon>
    </lineage>
</organism>